<dbReference type="AlphaFoldDB" id="A0A1J1I1N6"/>
<gene>
    <name evidence="1" type="ORF">CLUMA_CG005896</name>
</gene>
<protein>
    <submittedName>
        <fullName evidence="1">CLUMA_CG005896, isoform A</fullName>
    </submittedName>
</protein>
<dbReference type="EMBL" id="CVRI01000025">
    <property type="protein sequence ID" value="CRK92289.1"/>
    <property type="molecule type" value="Genomic_DNA"/>
</dbReference>
<dbReference type="Proteomes" id="UP000183832">
    <property type="component" value="Unassembled WGS sequence"/>
</dbReference>
<reference evidence="1 2" key="1">
    <citation type="submission" date="2015-04" db="EMBL/GenBank/DDBJ databases">
        <authorList>
            <person name="Syromyatnikov M.Y."/>
            <person name="Popov V.N."/>
        </authorList>
    </citation>
    <scope>NUCLEOTIDE SEQUENCE [LARGE SCALE GENOMIC DNA]</scope>
</reference>
<accession>A0A1J1I1N6</accession>
<organism evidence="1 2">
    <name type="scientific">Clunio marinus</name>
    <dbReference type="NCBI Taxonomy" id="568069"/>
    <lineage>
        <taxon>Eukaryota</taxon>
        <taxon>Metazoa</taxon>
        <taxon>Ecdysozoa</taxon>
        <taxon>Arthropoda</taxon>
        <taxon>Hexapoda</taxon>
        <taxon>Insecta</taxon>
        <taxon>Pterygota</taxon>
        <taxon>Neoptera</taxon>
        <taxon>Endopterygota</taxon>
        <taxon>Diptera</taxon>
        <taxon>Nematocera</taxon>
        <taxon>Chironomoidea</taxon>
        <taxon>Chironomidae</taxon>
        <taxon>Clunio</taxon>
    </lineage>
</organism>
<proteinExistence type="predicted"/>
<evidence type="ECO:0000313" key="1">
    <source>
        <dbReference type="EMBL" id="CRK92289.1"/>
    </source>
</evidence>
<keyword evidence="2" id="KW-1185">Reference proteome</keyword>
<name>A0A1J1I1N6_9DIPT</name>
<sequence length="79" mass="9189">MFCDVGLNLILSSLISLPLEKSSKEKVAVGITTKRKQEDRRKDTRKIFIWCLAVSQRREIKKRAKIAINQSFEKNESHE</sequence>
<evidence type="ECO:0000313" key="2">
    <source>
        <dbReference type="Proteomes" id="UP000183832"/>
    </source>
</evidence>